<protein>
    <recommendedName>
        <fullName evidence="4 9">Ribosomal RNA small subunit methyltransferase D</fullName>
        <ecNumber evidence="3 9">2.1.1.171</ecNumber>
    </recommendedName>
</protein>
<dbReference type="Proteomes" id="UP000509458">
    <property type="component" value="Chromosome"/>
</dbReference>
<evidence type="ECO:0000256" key="4">
    <source>
        <dbReference type="ARBA" id="ARBA00013682"/>
    </source>
</evidence>
<dbReference type="CDD" id="cd02440">
    <property type="entry name" value="AdoMet_MTases"/>
    <property type="match status" value="1"/>
</dbReference>
<evidence type="ECO:0000256" key="3">
    <source>
        <dbReference type="ARBA" id="ARBA00012141"/>
    </source>
</evidence>
<dbReference type="PROSITE" id="PS00092">
    <property type="entry name" value="N6_MTASE"/>
    <property type="match status" value="1"/>
</dbReference>
<evidence type="ECO:0000313" key="11">
    <source>
        <dbReference type="EMBL" id="CAB9495608.1"/>
    </source>
</evidence>
<sequence>MYERMIPLSATMKRVSRPTRAPSSAKKPHSPKNGRAHRANSTGQIRIIGGQWRGRKLPVLNAEGLRPTTDRNKETLFNWLMPYVNDARCLDVFAGSGGLGLEALSRYAAHCDFIELDNQAVSQLESNLSLLKVNEVASANVYQGNALNILKGLNASTPTELPYDVVFVDPPFGKDLVAPALISLAENNLVQSGSVVYLEHESALTTPSLPTHWQVIKEKHTSALRYMLIEVS</sequence>
<evidence type="ECO:0000256" key="9">
    <source>
        <dbReference type="PIRNR" id="PIRNR004553"/>
    </source>
</evidence>
<evidence type="ECO:0000313" key="12">
    <source>
        <dbReference type="Proteomes" id="UP000509458"/>
    </source>
</evidence>
<evidence type="ECO:0000256" key="7">
    <source>
        <dbReference type="ARBA" id="ARBA00022691"/>
    </source>
</evidence>
<dbReference type="InterPro" id="IPR002052">
    <property type="entry name" value="DNA_methylase_N6_adenine_CS"/>
</dbReference>
<evidence type="ECO:0000256" key="6">
    <source>
        <dbReference type="ARBA" id="ARBA00022679"/>
    </source>
</evidence>
<comment type="similarity">
    <text evidence="2 9">Belongs to the methyltransferase superfamily. RsmD family.</text>
</comment>
<dbReference type="Gene3D" id="3.40.50.150">
    <property type="entry name" value="Vaccinia Virus protein VP39"/>
    <property type="match status" value="1"/>
</dbReference>
<dbReference type="SUPFAM" id="SSF53335">
    <property type="entry name" value="S-adenosyl-L-methionine-dependent methyltransferases"/>
    <property type="match status" value="1"/>
</dbReference>
<proteinExistence type="inferred from homology"/>
<accession>A0A6T9Y6W1</accession>
<comment type="catalytic activity">
    <reaction evidence="8 9">
        <text>guanosine(966) in 16S rRNA + S-adenosyl-L-methionine = N(2)-methylguanosine(966) in 16S rRNA + S-adenosyl-L-homocysteine + H(+)</text>
        <dbReference type="Rhea" id="RHEA:23548"/>
        <dbReference type="Rhea" id="RHEA-COMP:10211"/>
        <dbReference type="Rhea" id="RHEA-COMP:10212"/>
        <dbReference type="ChEBI" id="CHEBI:15378"/>
        <dbReference type="ChEBI" id="CHEBI:57856"/>
        <dbReference type="ChEBI" id="CHEBI:59789"/>
        <dbReference type="ChEBI" id="CHEBI:74269"/>
        <dbReference type="ChEBI" id="CHEBI:74481"/>
        <dbReference type="EC" id="2.1.1.171"/>
    </reaction>
</comment>
<keyword evidence="9" id="KW-0698">rRNA processing</keyword>
<dbReference type="InterPro" id="IPR004398">
    <property type="entry name" value="RNA_MeTrfase_RsmD"/>
</dbReference>
<reference evidence="11 12" key="1">
    <citation type="submission" date="2020-06" db="EMBL/GenBank/DDBJ databases">
        <authorList>
            <person name="Duchaud E."/>
        </authorList>
    </citation>
    <scope>NUCLEOTIDE SEQUENCE [LARGE SCALE GENOMIC DNA]</scope>
    <source>
        <strain evidence="11">Alteromonas fortis</strain>
    </source>
</reference>
<dbReference type="PANTHER" id="PTHR43542">
    <property type="entry name" value="METHYLTRANSFERASE"/>
    <property type="match status" value="1"/>
</dbReference>
<feature type="region of interest" description="Disordered" evidence="10">
    <location>
        <begin position="1"/>
        <end position="41"/>
    </location>
</feature>
<keyword evidence="6 9" id="KW-0808">Transferase</keyword>
<dbReference type="NCBIfam" id="TIGR00095">
    <property type="entry name" value="16S rRNA (guanine(966)-N(2))-methyltransferase RsmD"/>
    <property type="match status" value="1"/>
</dbReference>
<dbReference type="InterPro" id="IPR029063">
    <property type="entry name" value="SAM-dependent_MTases_sf"/>
</dbReference>
<dbReference type="Pfam" id="PF03602">
    <property type="entry name" value="Cons_hypoth95"/>
    <property type="match status" value="1"/>
</dbReference>
<feature type="compositionally biased region" description="Basic residues" evidence="10">
    <location>
        <begin position="26"/>
        <end position="38"/>
    </location>
</feature>
<keyword evidence="7 9" id="KW-0949">S-adenosyl-L-methionine</keyword>
<name>A0A6T9Y6W1_ALTMA</name>
<dbReference type="AlphaFoldDB" id="A0A6T9Y6W1"/>
<dbReference type="EMBL" id="LR812090">
    <property type="protein sequence ID" value="CAB9495608.1"/>
    <property type="molecule type" value="Genomic_DNA"/>
</dbReference>
<evidence type="ECO:0000256" key="10">
    <source>
        <dbReference type="SAM" id="MobiDB-lite"/>
    </source>
</evidence>
<organism evidence="11 12">
    <name type="scientific">Alteromonas macleodii</name>
    <name type="common">Pseudoalteromonas macleodii</name>
    <dbReference type="NCBI Taxonomy" id="28108"/>
    <lineage>
        <taxon>Bacteria</taxon>
        <taxon>Pseudomonadati</taxon>
        <taxon>Pseudomonadota</taxon>
        <taxon>Gammaproteobacteria</taxon>
        <taxon>Alteromonadales</taxon>
        <taxon>Alteromonadaceae</taxon>
        <taxon>Alteromonas/Salinimonas group</taxon>
        <taxon>Alteromonas</taxon>
    </lineage>
</organism>
<dbReference type="PANTHER" id="PTHR43542:SF1">
    <property type="entry name" value="METHYLTRANSFERASE"/>
    <property type="match status" value="1"/>
</dbReference>
<gene>
    <name evidence="11" type="primary">yhhF</name>
    <name evidence="11" type="ORF">ALFOR1_60142</name>
</gene>
<evidence type="ECO:0000256" key="5">
    <source>
        <dbReference type="ARBA" id="ARBA00022603"/>
    </source>
</evidence>
<dbReference type="GO" id="GO:0003676">
    <property type="term" value="F:nucleic acid binding"/>
    <property type="evidence" value="ECO:0007669"/>
    <property type="project" value="InterPro"/>
</dbReference>
<evidence type="ECO:0000256" key="8">
    <source>
        <dbReference type="ARBA" id="ARBA00048326"/>
    </source>
</evidence>
<keyword evidence="5 9" id="KW-0489">Methyltransferase</keyword>
<dbReference type="GO" id="GO:0052913">
    <property type="term" value="F:16S rRNA (guanine(966)-N(2))-methyltransferase activity"/>
    <property type="evidence" value="ECO:0007669"/>
    <property type="project" value="UniProtKB-EC"/>
</dbReference>
<evidence type="ECO:0000256" key="1">
    <source>
        <dbReference type="ARBA" id="ARBA00002649"/>
    </source>
</evidence>
<dbReference type="EC" id="2.1.1.171" evidence="3 9"/>
<evidence type="ECO:0000256" key="2">
    <source>
        <dbReference type="ARBA" id="ARBA00005269"/>
    </source>
</evidence>
<comment type="function">
    <text evidence="1 9">Specifically methylates the guanine in position 966 of 16S rRNA in the assembled 30S particle.</text>
</comment>
<dbReference type="PIRSF" id="PIRSF004553">
    <property type="entry name" value="CHP00095"/>
    <property type="match status" value="1"/>
</dbReference>